<sequence>MGDEGKHPMSMTDPIADMLTRIRNACGSKHRRVDVPASKLKLEIARLLKENNFIQDYKTVPADDGKPLLRVVLKYAQGGQPVIRELKRVSSPGLRRYVGVAEIPRVRNGLGVAILSTSKGLMTDREARRQRTGGELVAVVW</sequence>
<evidence type="ECO:0000256" key="5">
    <source>
        <dbReference type="ARBA" id="ARBA00023274"/>
    </source>
</evidence>
<dbReference type="GO" id="GO:0005840">
    <property type="term" value="C:ribosome"/>
    <property type="evidence" value="ECO:0007669"/>
    <property type="project" value="UniProtKB-KW"/>
</dbReference>
<dbReference type="AlphaFoldDB" id="A0A0H4T8I5"/>
<evidence type="ECO:0000256" key="3">
    <source>
        <dbReference type="ARBA" id="ARBA00022884"/>
    </source>
</evidence>
<dbReference type="InterPro" id="IPR047863">
    <property type="entry name" value="Ribosomal_uS8_CS"/>
</dbReference>
<comment type="subunit">
    <text evidence="7 8">Part of the 30S ribosomal subunit. Contacts proteins S5 and S12.</text>
</comment>
<evidence type="ECO:0000256" key="1">
    <source>
        <dbReference type="ARBA" id="ARBA00006471"/>
    </source>
</evidence>
<comment type="function">
    <text evidence="8">One of the primary rRNA binding proteins, it binds directly to 16S rRNA central domain where it helps coordinate assembly of the platform of the 30S subunit.</text>
</comment>
<gene>
    <name evidence="8 10" type="primary">rpsH</name>
</gene>
<dbReference type="Pfam" id="PF00410">
    <property type="entry name" value="Ribosomal_S8"/>
    <property type="match status" value="1"/>
</dbReference>
<keyword evidence="4 8" id="KW-0689">Ribosomal protein</keyword>
<keyword evidence="3 8" id="KW-0694">RNA-binding</keyword>
<dbReference type="GO" id="GO:0006412">
    <property type="term" value="P:translation"/>
    <property type="evidence" value="ECO:0007669"/>
    <property type="project" value="UniProtKB-UniRule"/>
</dbReference>
<evidence type="ECO:0000256" key="8">
    <source>
        <dbReference type="HAMAP-Rule" id="MF_01302"/>
    </source>
</evidence>
<keyword evidence="2 8" id="KW-0699">rRNA-binding</keyword>
<dbReference type="SUPFAM" id="SSF56047">
    <property type="entry name" value="Ribosomal protein S8"/>
    <property type="match status" value="1"/>
</dbReference>
<evidence type="ECO:0000256" key="6">
    <source>
        <dbReference type="ARBA" id="ARBA00035258"/>
    </source>
</evidence>
<dbReference type="PANTHER" id="PTHR11758">
    <property type="entry name" value="40S RIBOSOMAL PROTEIN S15A"/>
    <property type="match status" value="1"/>
</dbReference>
<dbReference type="FunFam" id="3.30.1490.10:FF:000001">
    <property type="entry name" value="30S ribosomal protein S8"/>
    <property type="match status" value="1"/>
</dbReference>
<evidence type="ECO:0000256" key="9">
    <source>
        <dbReference type="RuleBase" id="RU003660"/>
    </source>
</evidence>
<dbReference type="GO" id="GO:0003735">
    <property type="term" value="F:structural constituent of ribosome"/>
    <property type="evidence" value="ECO:0007669"/>
    <property type="project" value="InterPro"/>
</dbReference>
<dbReference type="GO" id="GO:0019843">
    <property type="term" value="F:rRNA binding"/>
    <property type="evidence" value="ECO:0007669"/>
    <property type="project" value="UniProtKB-UniRule"/>
</dbReference>
<reference evidence="10" key="1">
    <citation type="journal article" date="2015" name="ISME J.">
        <title>Aquifer environment selects for microbial species cohorts in sediment and groundwater.</title>
        <authorList>
            <person name="Hug L.A."/>
            <person name="Thomas B.C."/>
            <person name="Brown C.T."/>
            <person name="Frischkorn K.R."/>
            <person name="Williams K.H."/>
            <person name="Tringe S.G."/>
            <person name="Banfield J.F."/>
        </authorList>
    </citation>
    <scope>NUCLEOTIDE SEQUENCE</scope>
</reference>
<protein>
    <recommendedName>
        <fullName evidence="6 8">Small ribosomal subunit protein uS8</fullName>
    </recommendedName>
</protein>
<dbReference type="FunFam" id="3.30.1370.30:FF:000002">
    <property type="entry name" value="30S ribosomal protein S8"/>
    <property type="match status" value="1"/>
</dbReference>
<accession>A0A0H4T8I5</accession>
<dbReference type="InterPro" id="IPR000630">
    <property type="entry name" value="Ribosomal_uS8"/>
</dbReference>
<keyword evidence="5 8" id="KW-0687">Ribonucleoprotein</keyword>
<dbReference type="PROSITE" id="PS00053">
    <property type="entry name" value="RIBOSOMAL_S8"/>
    <property type="match status" value="1"/>
</dbReference>
<evidence type="ECO:0000256" key="2">
    <source>
        <dbReference type="ARBA" id="ARBA00022730"/>
    </source>
</evidence>
<dbReference type="EMBL" id="KT007003">
    <property type="protein sequence ID" value="AKQ02807.1"/>
    <property type="molecule type" value="Genomic_DNA"/>
</dbReference>
<name>A0A0H4T8I5_9BACT</name>
<evidence type="ECO:0000256" key="7">
    <source>
        <dbReference type="ARBA" id="ARBA00046740"/>
    </source>
</evidence>
<dbReference type="InterPro" id="IPR035987">
    <property type="entry name" value="Ribosomal_uS8_sf"/>
</dbReference>
<dbReference type="HAMAP" id="MF_01302_B">
    <property type="entry name" value="Ribosomal_uS8_B"/>
    <property type="match status" value="1"/>
</dbReference>
<dbReference type="Gene3D" id="3.30.1370.30">
    <property type="match status" value="1"/>
</dbReference>
<proteinExistence type="inferred from homology"/>
<dbReference type="NCBIfam" id="NF001109">
    <property type="entry name" value="PRK00136.1"/>
    <property type="match status" value="1"/>
</dbReference>
<dbReference type="GO" id="GO:1990904">
    <property type="term" value="C:ribonucleoprotein complex"/>
    <property type="evidence" value="ECO:0007669"/>
    <property type="project" value="UniProtKB-KW"/>
</dbReference>
<comment type="similarity">
    <text evidence="1 8 9">Belongs to the universal ribosomal protein uS8 family.</text>
</comment>
<organism evidence="10">
    <name type="scientific">uncultured Gemmatimonadetes bacterium Rifle_16ft_4_minimus_37772</name>
    <dbReference type="NCBI Taxonomy" id="1665097"/>
    <lineage>
        <taxon>Bacteria</taxon>
        <taxon>Pseudomonadati</taxon>
        <taxon>Gemmatimonadota</taxon>
        <taxon>environmental samples</taxon>
    </lineage>
</organism>
<dbReference type="GO" id="GO:0005737">
    <property type="term" value="C:cytoplasm"/>
    <property type="evidence" value="ECO:0007669"/>
    <property type="project" value="UniProtKB-ARBA"/>
</dbReference>
<evidence type="ECO:0000313" key="10">
    <source>
        <dbReference type="EMBL" id="AKQ02807.1"/>
    </source>
</evidence>
<dbReference type="Gene3D" id="3.30.1490.10">
    <property type="match status" value="1"/>
</dbReference>
<evidence type="ECO:0000256" key="4">
    <source>
        <dbReference type="ARBA" id="ARBA00022980"/>
    </source>
</evidence>